<evidence type="ECO:0000256" key="5">
    <source>
        <dbReference type="ARBA" id="ARBA00022695"/>
    </source>
</evidence>
<dbReference type="SUPFAM" id="SSF56672">
    <property type="entry name" value="DNA/RNA polymerases"/>
    <property type="match status" value="1"/>
</dbReference>
<dbReference type="Pfam" id="PF00940">
    <property type="entry name" value="RNA_pol"/>
    <property type="match status" value="1"/>
</dbReference>
<keyword evidence="5" id="KW-0548">Nucleotidyltransferase</keyword>
<dbReference type="InterPro" id="IPR002092">
    <property type="entry name" value="DNA-dir_Rpol_phage-type"/>
</dbReference>
<dbReference type="GeneID" id="10894613"/>
<reference evidence="10" key="1">
    <citation type="journal article" date="2011" name="Appl. Environ. Microbiol.">
        <title>Bacteriophages LIMElight and LIMEzero of Pantoea agglomerans, belonging to the "phiKMV-like viruses".</title>
        <authorList>
            <person name="Adriaenssens E.M."/>
            <person name="Ceyssens P.J."/>
            <person name="Dunon V."/>
            <person name="Ackermann H.W."/>
            <person name="Van Vaerenbergh J."/>
            <person name="Maes M."/>
            <person name="De Proft M."/>
            <person name="Lavigne R."/>
        </authorList>
    </citation>
    <scope>NUCLEOTIDE SEQUENCE [LARGE SCALE GENOMIC DNA]</scope>
</reference>
<comment type="catalytic activity">
    <reaction evidence="7">
        <text>RNA(n) + a ribonucleoside 5'-triphosphate = RNA(n+1) + diphosphate</text>
        <dbReference type="Rhea" id="RHEA:21248"/>
        <dbReference type="Rhea" id="RHEA-COMP:14527"/>
        <dbReference type="Rhea" id="RHEA-COMP:17342"/>
        <dbReference type="ChEBI" id="CHEBI:33019"/>
        <dbReference type="ChEBI" id="CHEBI:61557"/>
        <dbReference type="ChEBI" id="CHEBI:140395"/>
        <dbReference type="EC" id="2.7.7.6"/>
    </reaction>
</comment>
<proteinExistence type="inferred from homology"/>
<protein>
    <recommendedName>
        <fullName evidence="2">DNA-directed RNA polymerase</fullName>
        <ecNumber evidence="2">2.7.7.6</ecNumber>
    </recommendedName>
</protein>
<keyword evidence="4" id="KW-0808">Transferase</keyword>
<dbReference type="Gene3D" id="1.10.150.20">
    <property type="entry name" value="5' to 3' exonuclease, C-terminal subdomain"/>
    <property type="match status" value="1"/>
</dbReference>
<dbReference type="OrthoDB" id="309at10239"/>
<dbReference type="RefSeq" id="YP_004539106.1">
    <property type="nucleotide sequence ID" value="NC_015585.1"/>
</dbReference>
<dbReference type="GO" id="GO:0003899">
    <property type="term" value="F:DNA-directed RNA polymerase activity"/>
    <property type="evidence" value="ECO:0007669"/>
    <property type="project" value="UniProtKB-EC"/>
</dbReference>
<comment type="similarity">
    <text evidence="1">Belongs to the phage and mitochondrial RNA polymerase family.</text>
</comment>
<evidence type="ECO:0000256" key="6">
    <source>
        <dbReference type="ARBA" id="ARBA00023163"/>
    </source>
</evidence>
<dbReference type="Gene3D" id="1.10.287.280">
    <property type="match status" value="1"/>
</dbReference>
<dbReference type="GO" id="GO:0003677">
    <property type="term" value="F:DNA binding"/>
    <property type="evidence" value="ECO:0007669"/>
    <property type="project" value="InterPro"/>
</dbReference>
<feature type="domain" description="DNA-directed RNA polymerase C-terminal" evidence="8">
    <location>
        <begin position="429"/>
        <end position="790"/>
    </location>
</feature>
<dbReference type="InterPro" id="IPR043502">
    <property type="entry name" value="DNA/RNA_pol_sf"/>
</dbReference>
<dbReference type="GO" id="GO:0000428">
    <property type="term" value="C:DNA-directed RNA polymerase complex"/>
    <property type="evidence" value="ECO:0007669"/>
    <property type="project" value="UniProtKB-KW"/>
</dbReference>
<dbReference type="PANTHER" id="PTHR10102">
    <property type="entry name" value="DNA-DIRECTED RNA POLYMERASE, MITOCHONDRIAL"/>
    <property type="match status" value="1"/>
</dbReference>
<dbReference type="InterPro" id="IPR046950">
    <property type="entry name" value="DNA-dir_Rpol_C_phage-type"/>
</dbReference>
<keyword evidence="6" id="KW-0804">Transcription</keyword>
<evidence type="ECO:0000256" key="7">
    <source>
        <dbReference type="ARBA" id="ARBA00048552"/>
    </source>
</evidence>
<evidence type="ECO:0000259" key="8">
    <source>
        <dbReference type="Pfam" id="PF00940"/>
    </source>
</evidence>
<evidence type="ECO:0000256" key="1">
    <source>
        <dbReference type="ARBA" id="ARBA00009493"/>
    </source>
</evidence>
<evidence type="ECO:0000313" key="10">
    <source>
        <dbReference type="Proteomes" id="UP000008465"/>
    </source>
</evidence>
<name>F4N9T6_9CAUD</name>
<dbReference type="PROSITE" id="PS00489">
    <property type="entry name" value="RNA_POL_PHAGE_2"/>
    <property type="match status" value="1"/>
</dbReference>
<dbReference type="GO" id="GO:0006351">
    <property type="term" value="P:DNA-templated transcription"/>
    <property type="evidence" value="ECO:0007669"/>
    <property type="project" value="InterPro"/>
</dbReference>
<dbReference type="Gene3D" id="1.10.1320.10">
    <property type="entry name" value="DNA-directed RNA polymerase, N-terminal domain"/>
    <property type="match status" value="1"/>
</dbReference>
<dbReference type="EC" id="2.7.7.6" evidence="2"/>
<evidence type="ECO:0000256" key="3">
    <source>
        <dbReference type="ARBA" id="ARBA00022478"/>
    </source>
</evidence>
<dbReference type="EMBL" id="FR751545">
    <property type="protein sequence ID" value="CBY88564.1"/>
    <property type="molecule type" value="Genomic_DNA"/>
</dbReference>
<evidence type="ECO:0000256" key="4">
    <source>
        <dbReference type="ARBA" id="ARBA00022679"/>
    </source>
</evidence>
<evidence type="ECO:0000313" key="9">
    <source>
        <dbReference type="EMBL" id="CBY88564.1"/>
    </source>
</evidence>
<dbReference type="InterPro" id="IPR037159">
    <property type="entry name" value="RNA_POL_N_sf"/>
</dbReference>
<dbReference type="Proteomes" id="UP000008465">
    <property type="component" value="Segment"/>
</dbReference>
<sequence>MTDLIAKQISMEEEARRRHRQGWLDNINEAMSSGRAGSVPLLHRMMIEAFPKVEEAMQSVFQDSTRGYGAQYRSLLRELGVKECASLALSMAVSGAAAEQTVIATLKGMGQAVVAEVVYKRAAAAGEVQAAYMDRVKVDNRKAKSKDPQHIIAKVRKSAQNVGEDPMMLPQRAFITIGKLMMKCVAGTGLVETDRRGGNARMGGMAHFVLHEDVLSTLNDWMDLPRADGGCYPPMLVPPVQIAEDGRSGMWQSPGQRDQYRVISRMNRREYRALKIDPTPVIEPCMALSSVPYRINPLVLELLQRSRTDVMGLPVMPVEPKLPFQIPAGVTFAQYISKFPEPMQQQMDAEAHEFKVRTRIYHTNMRKFMSQMMALNAAVAEAQRYAEFDKVYLPTYADTRGRIYYSSTLNPQGIDGVRALLELAEPVALGDDGLYWLKVHIANSFGYDATDFDDRAKWTDKALPRLREACRIPEAYDSFWSEADSPITAWAAAVELLRAIDSGNPATYMCRVVTQWDATCSGLQHLSAMLRDSVGGAAVNLLDSPGRKADIYLKVADSALEGLRRSELVSSSPLGQWLLRVGVPRAWAKKPVMTYVYGATKHGMIDYYCLMLRESKTPLPEGFRLMQCATFIANLMWDAIPRVVPAAARLMAWLQEIANTTGKEGEYVTFTAPSGLRVPNQYQMYRETSMRLNLLGVHAIQLREAQDRPDPRKCEAAFAPNFVHAMDASHMMRVLHQLWNNGIYMVSIHDSFGCAAAHAGTLHRIIREEFVRMYQQYNPIAELAREYNRTCPEPGDLDISNVLKSSKFFC</sequence>
<dbReference type="PANTHER" id="PTHR10102:SF0">
    <property type="entry name" value="DNA-DIRECTED RNA POLYMERASE, MITOCHONDRIAL"/>
    <property type="match status" value="1"/>
</dbReference>
<organism evidence="9 10">
    <name type="scientific">Pantoea phage LIMEzero</name>
    <dbReference type="NCBI Taxonomy" id="943335"/>
    <lineage>
        <taxon>Viruses</taxon>
        <taxon>Duplodnaviria</taxon>
        <taxon>Heunggongvirae</taxon>
        <taxon>Uroviricota</taxon>
        <taxon>Caudoviricetes</taxon>
        <taxon>Autographivirales</taxon>
        <taxon>Autoscriptoviridae</taxon>
        <taxon>Stentvirinae</taxon>
        <taxon>Waewaevirus</taxon>
        <taxon>Waewaevirus limezero</taxon>
    </lineage>
</organism>
<keyword evidence="10" id="KW-1185">Reference proteome</keyword>
<accession>F4N9T6</accession>
<keyword evidence="3" id="KW-0240">DNA-directed RNA polymerase</keyword>
<evidence type="ECO:0000256" key="2">
    <source>
        <dbReference type="ARBA" id="ARBA00012418"/>
    </source>
</evidence>
<dbReference type="KEGG" id="vg:10894613"/>